<reference evidence="2 3" key="1">
    <citation type="submission" date="2016-01" db="EMBL/GenBank/DDBJ databases">
        <authorList>
            <person name="Oliw E.H."/>
        </authorList>
    </citation>
    <scope>NUCLEOTIDE SEQUENCE [LARGE SCALE GENOMIC DNA]</scope>
    <source>
        <strain evidence="2 3">DY10</strain>
    </source>
</reference>
<protein>
    <recommendedName>
        <fullName evidence="1">HTH cro/C1-type domain-containing protein</fullName>
    </recommendedName>
</protein>
<dbReference type="PROSITE" id="PS50943">
    <property type="entry name" value="HTH_CROC1"/>
    <property type="match status" value="1"/>
</dbReference>
<dbReference type="GO" id="GO:0003677">
    <property type="term" value="F:DNA binding"/>
    <property type="evidence" value="ECO:0007669"/>
    <property type="project" value="InterPro"/>
</dbReference>
<evidence type="ECO:0000313" key="2">
    <source>
        <dbReference type="EMBL" id="AQG78830.1"/>
    </source>
</evidence>
<feature type="domain" description="HTH cro/C1-type" evidence="1">
    <location>
        <begin position="7"/>
        <end position="60"/>
    </location>
</feature>
<dbReference type="CDD" id="cd00093">
    <property type="entry name" value="HTH_XRE"/>
    <property type="match status" value="1"/>
</dbReference>
<evidence type="ECO:0000259" key="1">
    <source>
        <dbReference type="PROSITE" id="PS50943"/>
    </source>
</evidence>
<proteinExistence type="predicted"/>
<dbReference type="SUPFAM" id="SSF47413">
    <property type="entry name" value="lambda repressor-like DNA-binding domains"/>
    <property type="match status" value="1"/>
</dbReference>
<dbReference type="KEGG" id="smon:AWR27_05530"/>
<dbReference type="RefSeq" id="WP_077130273.1">
    <property type="nucleotide sequence ID" value="NZ_CP014263.1"/>
</dbReference>
<dbReference type="Pfam" id="PF01381">
    <property type="entry name" value="HTH_3"/>
    <property type="match status" value="1"/>
</dbReference>
<accession>A0A1P9WU13</accession>
<dbReference type="Gene3D" id="1.10.260.40">
    <property type="entry name" value="lambda repressor-like DNA-binding domains"/>
    <property type="match status" value="1"/>
</dbReference>
<keyword evidence="3" id="KW-1185">Reference proteome</keyword>
<dbReference type="InterPro" id="IPR001387">
    <property type="entry name" value="Cro/C1-type_HTH"/>
</dbReference>
<organism evidence="2 3">
    <name type="scientific">Spirosoma montaniterrae</name>
    <dbReference type="NCBI Taxonomy" id="1178516"/>
    <lineage>
        <taxon>Bacteria</taxon>
        <taxon>Pseudomonadati</taxon>
        <taxon>Bacteroidota</taxon>
        <taxon>Cytophagia</taxon>
        <taxon>Cytophagales</taxon>
        <taxon>Cytophagaceae</taxon>
        <taxon>Spirosoma</taxon>
    </lineage>
</organism>
<gene>
    <name evidence="2" type="ORF">AWR27_05530</name>
</gene>
<dbReference type="InterPro" id="IPR010982">
    <property type="entry name" value="Lambda_DNA-bd_dom_sf"/>
</dbReference>
<evidence type="ECO:0000313" key="3">
    <source>
        <dbReference type="Proteomes" id="UP000187941"/>
    </source>
</evidence>
<dbReference type="AlphaFoldDB" id="A0A1P9WU13"/>
<dbReference type="Proteomes" id="UP000187941">
    <property type="component" value="Chromosome"/>
</dbReference>
<dbReference type="OrthoDB" id="798409at2"/>
<name>A0A1P9WU13_9BACT</name>
<dbReference type="EMBL" id="CP014263">
    <property type="protein sequence ID" value="AQG78830.1"/>
    <property type="molecule type" value="Genomic_DNA"/>
</dbReference>
<dbReference type="SMART" id="SM00530">
    <property type="entry name" value="HTH_XRE"/>
    <property type="match status" value="1"/>
</dbReference>
<sequence length="122" mass="14644">MLLHKNVKRFRQDKRFSQENIAEELHMTQASYSRIESSETLCTRYLPEIAKALNTTPEDLRQYHRYTSEADVPSETLEERLAHQMELNRNLIEENRFLKAQVEYMQSVWHHHHYKGGKLSEK</sequence>